<dbReference type="InterPro" id="IPR057621">
    <property type="entry name" value="Khk_prokaryotic"/>
</dbReference>
<dbReference type="RefSeq" id="WP_008849677.1">
    <property type="nucleotide sequence ID" value="NZ_AOJH01000089.1"/>
</dbReference>
<protein>
    <submittedName>
        <fullName evidence="1">Uncharacterized protein</fullName>
    </submittedName>
</protein>
<dbReference type="PATRIC" id="fig|1230456.3.peg.3005"/>
<organism evidence="1 2">
    <name type="scientific">Halorubrum kocurii JCM 14978</name>
    <dbReference type="NCBI Taxonomy" id="1230456"/>
    <lineage>
        <taxon>Archaea</taxon>
        <taxon>Methanobacteriati</taxon>
        <taxon>Methanobacteriota</taxon>
        <taxon>Stenosarchaea group</taxon>
        <taxon>Halobacteria</taxon>
        <taxon>Halobacteriales</taxon>
        <taxon>Haloferacaceae</taxon>
        <taxon>Halorubrum</taxon>
    </lineage>
</organism>
<keyword evidence="2" id="KW-1185">Reference proteome</keyword>
<comment type="caution">
    <text evidence="1">The sequence shown here is derived from an EMBL/GenBank/DDBJ whole genome shotgun (WGS) entry which is preliminary data.</text>
</comment>
<evidence type="ECO:0000313" key="2">
    <source>
        <dbReference type="Proteomes" id="UP000011546"/>
    </source>
</evidence>
<sequence length="338" mass="35807">MPYDRLQRRLGESGSPTVTTLPDGSIDHFCTVEDAAGSLETRDAFGREILGDRSSFSFAVETTEPGGQAVNTAKQLHALGGSVTCYGHLDAPVFESLPFDTVSMGDPAIVYVFGFGDRDVMFVETSEVAEWTLAELRRVGDLSEAFGGDAICCSNWGSVGGLESAFHQLSDADAPRAPFVFDPGDIVGHPPEEIGALLDAVTALQETFDVVYSANRGEVRTTAAPLSGPFDGDLARLAAIREETGITAAVMHARDEAAVVTGDERLRVSNYRVERPARHTGGGDRFSGGLGHALACGWEWDVALACGNACAVYYVESGSTGDATDIAAFLEERSPLES</sequence>
<dbReference type="InterPro" id="IPR029056">
    <property type="entry name" value="Ribokinase-like"/>
</dbReference>
<name>M0NP82_9EURY</name>
<evidence type="ECO:0000313" key="1">
    <source>
        <dbReference type="EMBL" id="EMA58974.1"/>
    </source>
</evidence>
<dbReference type="Gene3D" id="3.40.1190.20">
    <property type="match status" value="1"/>
</dbReference>
<accession>M0NP82</accession>
<proteinExistence type="predicted"/>
<dbReference type="SUPFAM" id="SSF53613">
    <property type="entry name" value="Ribokinase-like"/>
    <property type="match status" value="1"/>
</dbReference>
<dbReference type="Proteomes" id="UP000011546">
    <property type="component" value="Unassembled WGS sequence"/>
</dbReference>
<reference evidence="1 2" key="1">
    <citation type="journal article" date="2014" name="PLoS Genet.">
        <title>Phylogenetically driven sequencing of extremely halophilic archaea reveals strategies for static and dynamic osmo-response.</title>
        <authorList>
            <person name="Becker E.A."/>
            <person name="Seitzer P.M."/>
            <person name="Tritt A."/>
            <person name="Larsen D."/>
            <person name="Krusor M."/>
            <person name="Yao A.I."/>
            <person name="Wu D."/>
            <person name="Madern D."/>
            <person name="Eisen J.A."/>
            <person name="Darling A.E."/>
            <person name="Facciotti M.T."/>
        </authorList>
    </citation>
    <scope>NUCLEOTIDE SEQUENCE [LARGE SCALE GENOMIC DNA]</scope>
    <source>
        <strain evidence="1 2">JCM 14978</strain>
    </source>
</reference>
<dbReference type="EMBL" id="AOJH01000089">
    <property type="protein sequence ID" value="EMA58974.1"/>
    <property type="molecule type" value="Genomic_DNA"/>
</dbReference>
<dbReference type="OrthoDB" id="252614at2157"/>
<dbReference type="AlphaFoldDB" id="M0NP82"/>
<dbReference type="Pfam" id="PF25270">
    <property type="entry name" value="Khk"/>
    <property type="match status" value="1"/>
</dbReference>
<dbReference type="STRING" id="1230456.C468_15082"/>
<gene>
    <name evidence="1" type="ORF">C468_15082</name>
</gene>